<dbReference type="AlphaFoldDB" id="A0A9D9HY48"/>
<dbReference type="Pfam" id="PF09924">
    <property type="entry name" value="LPG_synthase_C"/>
    <property type="match status" value="1"/>
</dbReference>
<reference evidence="2" key="2">
    <citation type="journal article" date="2021" name="PeerJ">
        <title>Extensive microbial diversity within the chicken gut microbiome revealed by metagenomics and culture.</title>
        <authorList>
            <person name="Gilroy R."/>
            <person name="Ravi A."/>
            <person name="Getino M."/>
            <person name="Pursley I."/>
            <person name="Horton D.L."/>
            <person name="Alikhan N.F."/>
            <person name="Baker D."/>
            <person name="Gharbi K."/>
            <person name="Hall N."/>
            <person name="Watson M."/>
            <person name="Adriaenssens E.M."/>
            <person name="Foster-Nyarko E."/>
            <person name="Jarju S."/>
            <person name="Secka A."/>
            <person name="Antonio M."/>
            <person name="Oren A."/>
            <person name="Chaudhuri R.R."/>
            <person name="La Ragione R."/>
            <person name="Hildebrand F."/>
            <person name="Pallen M.J."/>
        </authorList>
    </citation>
    <scope>NUCLEOTIDE SEQUENCE</scope>
    <source>
        <strain evidence="2">E3-2379</strain>
    </source>
</reference>
<dbReference type="InterPro" id="IPR016181">
    <property type="entry name" value="Acyl_CoA_acyltransferase"/>
</dbReference>
<feature type="domain" description="Phosphatidylglycerol lysyltransferase C-terminal" evidence="1">
    <location>
        <begin position="22"/>
        <end position="287"/>
    </location>
</feature>
<evidence type="ECO:0000259" key="1">
    <source>
        <dbReference type="Pfam" id="PF09924"/>
    </source>
</evidence>
<accession>A0A9D9HY48</accession>
<proteinExistence type="predicted"/>
<reference evidence="2" key="1">
    <citation type="submission" date="2020-10" db="EMBL/GenBank/DDBJ databases">
        <authorList>
            <person name="Gilroy R."/>
        </authorList>
    </citation>
    <scope>NUCLEOTIDE SEQUENCE</scope>
    <source>
        <strain evidence="2">E3-2379</strain>
    </source>
</reference>
<dbReference type="Proteomes" id="UP000823618">
    <property type="component" value="Unassembled WGS sequence"/>
</dbReference>
<name>A0A9D9HY48_9FIRM</name>
<comment type="caution">
    <text evidence="2">The sequence shown here is derived from an EMBL/GenBank/DDBJ whole genome shotgun (WGS) entry which is preliminary data.</text>
</comment>
<dbReference type="InterPro" id="IPR024320">
    <property type="entry name" value="LPG_synthase_C"/>
</dbReference>
<dbReference type="PIRSF" id="PIRSF018688">
    <property type="entry name" value="UCP018688"/>
    <property type="match status" value="1"/>
</dbReference>
<organism evidence="2 3">
    <name type="scientific">Candidatus Scybalomonas excrementavium</name>
    <dbReference type="NCBI Taxonomy" id="2840943"/>
    <lineage>
        <taxon>Bacteria</taxon>
        <taxon>Bacillati</taxon>
        <taxon>Bacillota</taxon>
        <taxon>Clostridia</taxon>
        <taxon>Lachnospirales</taxon>
        <taxon>Lachnospiraceae</taxon>
        <taxon>Lachnospiraceae incertae sedis</taxon>
        <taxon>Candidatus Scybalomonas</taxon>
    </lineage>
</organism>
<dbReference type="EMBL" id="JADIML010000052">
    <property type="protein sequence ID" value="MBO8462629.1"/>
    <property type="molecule type" value="Genomic_DNA"/>
</dbReference>
<evidence type="ECO:0000313" key="3">
    <source>
        <dbReference type="Proteomes" id="UP000823618"/>
    </source>
</evidence>
<dbReference type="InterPro" id="IPR016732">
    <property type="entry name" value="UCP018688"/>
</dbReference>
<sequence>MLEFKIPTLEDKEQLEKFYEHVDERSCELTFANMVLWAPHYQVEFAIVNDMLVLRSKEKNTYSYPLGDGDIKKTLEILIEEEKQNGRSLMLHGITPARFERLEEMFPNQFEIEYDRDIADYVYASEKLATLAGKKLHGKRNHINRFKENCPDWTYEPITKDNIQDCMEMAQQWRVENGCDDDPEKKAEICVTFNYLKHFEELGVVGGALRTGGKIIAFTIGEAVTNDTLVVHIEKAYASIQGAYPMINQQFVQHCGTEYLYINREEDAGSEGLRKAKLSYRPEFLIEKGIAKLKEN</sequence>
<evidence type="ECO:0000313" key="2">
    <source>
        <dbReference type="EMBL" id="MBO8462629.1"/>
    </source>
</evidence>
<dbReference type="PANTHER" id="PTHR41373:SF1">
    <property type="entry name" value="PHOSPHATIDYLGLYCEROL LYSYLTRANSFERASE C-TERMINAL DOMAIN-CONTAINING PROTEIN"/>
    <property type="match status" value="1"/>
</dbReference>
<protein>
    <submittedName>
        <fullName evidence="2">DUF2156 domain-containing protein</fullName>
    </submittedName>
</protein>
<dbReference type="PANTHER" id="PTHR41373">
    <property type="entry name" value="DUF2156 DOMAIN-CONTAINING PROTEIN"/>
    <property type="match status" value="1"/>
</dbReference>
<dbReference type="SUPFAM" id="SSF55729">
    <property type="entry name" value="Acyl-CoA N-acyltransferases (Nat)"/>
    <property type="match status" value="2"/>
</dbReference>
<dbReference type="Gene3D" id="3.40.630.30">
    <property type="match status" value="1"/>
</dbReference>
<gene>
    <name evidence="2" type="ORF">IAC13_01710</name>
</gene>